<protein>
    <submittedName>
        <fullName evidence="2">F-box protein CPR30-like</fullName>
    </submittedName>
</protein>
<dbReference type="SMART" id="SM00256">
    <property type="entry name" value="FBOX"/>
    <property type="match status" value="1"/>
</dbReference>
<reference evidence="2 3" key="3">
    <citation type="submission" date="2019-11" db="EMBL/GenBank/DDBJ databases">
        <title>A de novo genome assembly of a pear dwarfing rootstock.</title>
        <authorList>
            <person name="Wang F."/>
            <person name="Wang J."/>
            <person name="Li S."/>
            <person name="Zhang Y."/>
            <person name="Fang M."/>
            <person name="Ma L."/>
            <person name="Zhao Y."/>
            <person name="Jiang S."/>
        </authorList>
    </citation>
    <scope>NUCLEOTIDE SEQUENCE [LARGE SCALE GENOMIC DNA]</scope>
    <source>
        <strain evidence="2">S2</strain>
        <tissue evidence="2">Leaf</tissue>
    </source>
</reference>
<dbReference type="EMBL" id="SMOL01000160">
    <property type="protein sequence ID" value="KAB2625496.1"/>
    <property type="molecule type" value="Genomic_DNA"/>
</dbReference>
<dbReference type="InterPro" id="IPR050796">
    <property type="entry name" value="SCF_F-box_component"/>
</dbReference>
<dbReference type="Proteomes" id="UP000327157">
    <property type="component" value="Chromosome 16"/>
</dbReference>
<dbReference type="InterPro" id="IPR036047">
    <property type="entry name" value="F-box-like_dom_sf"/>
</dbReference>
<evidence type="ECO:0000259" key="1">
    <source>
        <dbReference type="PROSITE" id="PS50181"/>
    </source>
</evidence>
<comment type="caution">
    <text evidence="2">The sequence shown here is derived from an EMBL/GenBank/DDBJ whole genome shotgun (WGS) entry which is preliminary data.</text>
</comment>
<reference evidence="2 3" key="1">
    <citation type="submission" date="2019-09" db="EMBL/GenBank/DDBJ databases">
        <authorList>
            <person name="Ou C."/>
        </authorList>
    </citation>
    <scope>NUCLEOTIDE SEQUENCE [LARGE SCALE GENOMIC DNA]</scope>
    <source>
        <strain evidence="2">S2</strain>
        <tissue evidence="2">Leaf</tissue>
    </source>
</reference>
<dbReference type="OrthoDB" id="591557at2759"/>
<proteinExistence type="predicted"/>
<dbReference type="InterPro" id="IPR001810">
    <property type="entry name" value="F-box_dom"/>
</dbReference>
<dbReference type="PANTHER" id="PTHR31672">
    <property type="entry name" value="BNACNNG10540D PROTEIN"/>
    <property type="match status" value="1"/>
</dbReference>
<dbReference type="Pfam" id="PF12937">
    <property type="entry name" value="F-box-like"/>
    <property type="match status" value="1"/>
</dbReference>
<dbReference type="AlphaFoldDB" id="A0A5N5HBX3"/>
<reference evidence="3" key="2">
    <citation type="submission" date="2019-10" db="EMBL/GenBank/DDBJ databases">
        <title>A de novo genome assembly of a pear dwarfing rootstock.</title>
        <authorList>
            <person name="Wang F."/>
            <person name="Wang J."/>
            <person name="Li S."/>
            <person name="Zhang Y."/>
            <person name="Fang M."/>
            <person name="Ma L."/>
            <person name="Zhao Y."/>
            <person name="Jiang S."/>
        </authorList>
    </citation>
    <scope>NUCLEOTIDE SEQUENCE [LARGE SCALE GENOMIC DNA]</scope>
</reference>
<accession>A0A5N5HBX3</accession>
<evidence type="ECO:0000313" key="2">
    <source>
        <dbReference type="EMBL" id="KAB2625496.1"/>
    </source>
</evidence>
<dbReference type="Gene3D" id="1.20.1280.50">
    <property type="match status" value="1"/>
</dbReference>
<dbReference type="SUPFAM" id="SSF81383">
    <property type="entry name" value="F-box domain"/>
    <property type="match status" value="1"/>
</dbReference>
<evidence type="ECO:0000313" key="3">
    <source>
        <dbReference type="Proteomes" id="UP000327157"/>
    </source>
</evidence>
<organism evidence="2 3">
    <name type="scientific">Pyrus ussuriensis x Pyrus communis</name>
    <dbReference type="NCBI Taxonomy" id="2448454"/>
    <lineage>
        <taxon>Eukaryota</taxon>
        <taxon>Viridiplantae</taxon>
        <taxon>Streptophyta</taxon>
        <taxon>Embryophyta</taxon>
        <taxon>Tracheophyta</taxon>
        <taxon>Spermatophyta</taxon>
        <taxon>Magnoliopsida</taxon>
        <taxon>eudicotyledons</taxon>
        <taxon>Gunneridae</taxon>
        <taxon>Pentapetalae</taxon>
        <taxon>rosids</taxon>
        <taxon>fabids</taxon>
        <taxon>Rosales</taxon>
        <taxon>Rosaceae</taxon>
        <taxon>Amygdaloideae</taxon>
        <taxon>Maleae</taxon>
        <taxon>Pyrus</taxon>
    </lineage>
</organism>
<keyword evidence="3" id="KW-1185">Reference proteome</keyword>
<name>A0A5N5HBX3_9ROSA</name>
<dbReference type="PANTHER" id="PTHR31672:SF13">
    <property type="entry name" value="F-BOX PROTEIN CPR30-LIKE"/>
    <property type="match status" value="1"/>
</dbReference>
<dbReference type="CDD" id="cd09917">
    <property type="entry name" value="F-box_SF"/>
    <property type="match status" value="1"/>
</dbReference>
<sequence length="305" mass="34335">MSSFPPELVVDILSWLAPDDLIPCMRVCKAWNAFIRGQNFIKSHLQRSIQTNSTRAILLTSSDSVLFSMPFGGNETFGSAVKIVPALKDTWILRLGWSVNGLFCILNKGNGGFALWNPLIRKLKEIPRSTLESLPPLVSGVLPCMDLGMIPLMLIINFGALCWLMHNNTNRLIILYLDLASEKYRQFPTPYVGSGRTYLLLHWSGRHDVWIMKEYGVAESWTFLFSVEMEVLPMGFDLLCKPLVFSENGDIVLLTNDNGDIYWYDFEKKSSKRVEIHGEPSTYTATVCVGSLCLLDGDSVVAERQ</sequence>
<gene>
    <name evidence="2" type="ORF">D8674_017156</name>
</gene>
<dbReference type="PROSITE" id="PS50181">
    <property type="entry name" value="FBOX"/>
    <property type="match status" value="1"/>
</dbReference>
<feature type="domain" description="F-box" evidence="1">
    <location>
        <begin position="1"/>
        <end position="44"/>
    </location>
</feature>